<evidence type="ECO:0000313" key="2">
    <source>
        <dbReference type="Proteomes" id="UP000009282"/>
    </source>
</evidence>
<organism evidence="1 2">
    <name type="scientific">Glaciecola nitratireducens (strain JCM 12485 / KCTC 12276 / FR1064)</name>
    <dbReference type="NCBI Taxonomy" id="1085623"/>
    <lineage>
        <taxon>Bacteria</taxon>
        <taxon>Pseudomonadati</taxon>
        <taxon>Pseudomonadota</taxon>
        <taxon>Gammaproteobacteria</taxon>
        <taxon>Alteromonadales</taxon>
        <taxon>Alteromonadaceae</taxon>
        <taxon>Brumicola</taxon>
    </lineage>
</organism>
<dbReference type="HOGENOM" id="CLU_2633067_0_0_6"/>
<dbReference type="KEGG" id="gni:GNIT_1805"/>
<dbReference type="RefSeq" id="WP_014108789.1">
    <property type="nucleotide sequence ID" value="NC_016041.1"/>
</dbReference>
<reference evidence="1 2" key="1">
    <citation type="journal article" date="2011" name="J. Bacteriol.">
        <title>Complete genome sequence of seawater bacterium Glaciecola nitratireducens FR1064T.</title>
        <authorList>
            <person name="Bian F."/>
            <person name="Qin Q.L."/>
            <person name="Xie B.B."/>
            <person name="Shu Y.L."/>
            <person name="Zhang X.Y."/>
            <person name="Yu Y."/>
            <person name="Chen B."/>
            <person name="Chen X.L."/>
            <person name="Zhou B.C."/>
            <person name="Zhang Y.Z."/>
        </authorList>
    </citation>
    <scope>NUCLEOTIDE SEQUENCE [LARGE SCALE GENOMIC DNA]</scope>
    <source>
        <strain evidence="2">JCM 12485 / KCTC 12276 / FR1064</strain>
    </source>
</reference>
<proteinExistence type="predicted"/>
<dbReference type="STRING" id="1085623.GNIT_1805"/>
<dbReference type="EMBL" id="CP003060">
    <property type="protein sequence ID" value="AEP29915.1"/>
    <property type="molecule type" value="Genomic_DNA"/>
</dbReference>
<evidence type="ECO:0000313" key="1">
    <source>
        <dbReference type="EMBL" id="AEP29915.1"/>
    </source>
</evidence>
<keyword evidence="2" id="KW-1185">Reference proteome</keyword>
<gene>
    <name evidence="1" type="ordered locus">GNIT_1805</name>
</gene>
<dbReference type="Proteomes" id="UP000009282">
    <property type="component" value="Chromosome"/>
</dbReference>
<accession>G4QGX0</accession>
<protein>
    <submittedName>
        <fullName evidence="1">Uncharacterized protein</fullName>
    </submittedName>
</protein>
<sequence>MEIKITITPDTNQSSDIEMNFSEDLVLPNTQAFVELSEEDKGRHYAAFIVARAVQDKLQETQAQAENAAPLEVAVES</sequence>
<name>G4QGX0_GLANF</name>
<dbReference type="AlphaFoldDB" id="G4QGX0"/>